<dbReference type="GO" id="GO:0009535">
    <property type="term" value="C:chloroplast thylakoid membrane"/>
    <property type="evidence" value="ECO:0007669"/>
    <property type="project" value="InterPro"/>
</dbReference>
<reference evidence="2" key="1">
    <citation type="submission" date="2021-01" db="UniProtKB">
        <authorList>
            <consortium name="EnsemblPlants"/>
        </authorList>
    </citation>
    <scope>IDENTIFICATION</scope>
</reference>
<feature type="region of interest" description="Disordered" evidence="1">
    <location>
        <begin position="38"/>
        <end position="58"/>
    </location>
</feature>
<dbReference type="GO" id="GO:0048564">
    <property type="term" value="P:photosystem I assembly"/>
    <property type="evidence" value="ECO:0007669"/>
    <property type="project" value="InterPro"/>
</dbReference>
<dbReference type="Proteomes" id="UP000594263">
    <property type="component" value="Unplaced"/>
</dbReference>
<proteinExistence type="predicted"/>
<evidence type="ECO:0000313" key="2">
    <source>
        <dbReference type="EnsemblPlants" id="Kaladp0515s0139.1.v1.1.CDS.1"/>
    </source>
</evidence>
<dbReference type="InterPro" id="IPR040340">
    <property type="entry name" value="CEST/Y3IP1"/>
</dbReference>
<evidence type="ECO:0000256" key="1">
    <source>
        <dbReference type="SAM" id="MobiDB-lite"/>
    </source>
</evidence>
<feature type="compositionally biased region" description="Basic and acidic residues" evidence="1">
    <location>
        <begin position="284"/>
        <end position="295"/>
    </location>
</feature>
<dbReference type="PANTHER" id="PTHR33672:SF24">
    <property type="entry name" value="OS01G0798600 PROTEIN"/>
    <property type="match status" value="1"/>
</dbReference>
<dbReference type="PANTHER" id="PTHR33672">
    <property type="entry name" value="YCF3-INTERACTING PROTEIN 1, CHLOROPLASTIC"/>
    <property type="match status" value="1"/>
</dbReference>
<organism evidence="2 3">
    <name type="scientific">Kalanchoe fedtschenkoi</name>
    <name type="common">Lavender scallops</name>
    <name type="synonym">South American air plant</name>
    <dbReference type="NCBI Taxonomy" id="63787"/>
    <lineage>
        <taxon>Eukaryota</taxon>
        <taxon>Viridiplantae</taxon>
        <taxon>Streptophyta</taxon>
        <taxon>Embryophyta</taxon>
        <taxon>Tracheophyta</taxon>
        <taxon>Spermatophyta</taxon>
        <taxon>Magnoliopsida</taxon>
        <taxon>eudicotyledons</taxon>
        <taxon>Gunneridae</taxon>
        <taxon>Pentapetalae</taxon>
        <taxon>Saxifragales</taxon>
        <taxon>Crassulaceae</taxon>
        <taxon>Kalanchoe</taxon>
    </lineage>
</organism>
<dbReference type="OMA" id="MCMFLPG"/>
<feature type="region of interest" description="Disordered" evidence="1">
    <location>
        <begin position="278"/>
        <end position="314"/>
    </location>
</feature>
<dbReference type="Gramene" id="Kaladp0515s0139.1.v1.1">
    <property type="protein sequence ID" value="Kaladp0515s0139.1.v1.1.CDS.1"/>
    <property type="gene ID" value="Kaladp0515s0139.v1.1"/>
</dbReference>
<protein>
    <submittedName>
        <fullName evidence="2">Uncharacterized protein</fullName>
    </submittedName>
</protein>
<evidence type="ECO:0000313" key="3">
    <source>
        <dbReference type="Proteomes" id="UP000594263"/>
    </source>
</evidence>
<feature type="compositionally biased region" description="Polar residues" evidence="1">
    <location>
        <begin position="300"/>
        <end position="314"/>
    </location>
</feature>
<name>A0A7N1A8P2_KALFE</name>
<accession>A0A7N1A8P2</accession>
<keyword evidence="3" id="KW-1185">Reference proteome</keyword>
<sequence>MDIQSPQMENQVSSEPMSLFDFLSREGSSITILPRINVSGSSPAGRVPAVPPPPSPPAKRFLSVSLPSSPRPAASLLVSKNRSGRNQVSLPAAAAAREPKQQQKHHVYIGRSKSCGEGRASPPSIEYEVCLKRVDTVDHHGSSRHYEASFTKSAEPDRITGAVHKGREGFKCAGALCLYLPAFIKPGKPLTKKQAVDIQSIISRTMSLEKFECGSWSAAAIVTENTAEDHCSEEDYDHGASVDRQSINLYYELPLEMMQTGKVRELFEKRELKGILTNSQLKAGEGRKSNHDPSRHVRFSTETPTLIPSSPTSCITPRLRQAREEFAAFLEAQNA</sequence>
<dbReference type="GO" id="GO:0080183">
    <property type="term" value="P:response to photooxidative stress"/>
    <property type="evidence" value="ECO:0007669"/>
    <property type="project" value="InterPro"/>
</dbReference>
<dbReference type="EnsemblPlants" id="Kaladp0515s0139.1.v1.1">
    <property type="protein sequence ID" value="Kaladp0515s0139.1.v1.1.CDS.1"/>
    <property type="gene ID" value="Kaladp0515s0139.v1.1"/>
</dbReference>
<dbReference type="AlphaFoldDB" id="A0A7N1A8P2"/>